<dbReference type="Gene3D" id="3.30.200.20">
    <property type="entry name" value="Phosphorylase Kinase, domain 1"/>
    <property type="match status" value="1"/>
</dbReference>
<comment type="caution">
    <text evidence="3">The sequence shown here is derived from an EMBL/GenBank/DDBJ whole genome shotgun (WGS) entry which is preliminary data.</text>
</comment>
<name>A0ABU9XJ15_9BACI</name>
<comment type="similarity">
    <text evidence="1">Belongs to the pseudomonas-type ThrB family.</text>
</comment>
<organism evidence="3 4">
    <name type="scientific">Ornithinibacillus xuwenensis</name>
    <dbReference type="NCBI Taxonomy" id="3144668"/>
    <lineage>
        <taxon>Bacteria</taxon>
        <taxon>Bacillati</taxon>
        <taxon>Bacillota</taxon>
        <taxon>Bacilli</taxon>
        <taxon>Bacillales</taxon>
        <taxon>Bacillaceae</taxon>
        <taxon>Ornithinibacillus</taxon>
    </lineage>
</organism>
<evidence type="ECO:0000256" key="1">
    <source>
        <dbReference type="ARBA" id="ARBA00038240"/>
    </source>
</evidence>
<accession>A0ABU9XJ15</accession>
<protein>
    <submittedName>
        <fullName evidence="3">Phosphotransferase</fullName>
    </submittedName>
</protein>
<dbReference type="RefSeq" id="WP_345824296.1">
    <property type="nucleotide sequence ID" value="NZ_JBDIML010000002.1"/>
</dbReference>
<dbReference type="Gene3D" id="3.90.1200.10">
    <property type="match status" value="1"/>
</dbReference>
<dbReference type="Pfam" id="PF01636">
    <property type="entry name" value="APH"/>
    <property type="match status" value="1"/>
</dbReference>
<evidence type="ECO:0000313" key="4">
    <source>
        <dbReference type="Proteomes" id="UP001444625"/>
    </source>
</evidence>
<dbReference type="InterPro" id="IPR011009">
    <property type="entry name" value="Kinase-like_dom_sf"/>
</dbReference>
<evidence type="ECO:0000313" key="3">
    <source>
        <dbReference type="EMBL" id="MEN2766827.1"/>
    </source>
</evidence>
<keyword evidence="4" id="KW-1185">Reference proteome</keyword>
<dbReference type="PANTHER" id="PTHR21064">
    <property type="entry name" value="AMINOGLYCOSIDE PHOSPHOTRANSFERASE DOMAIN-CONTAINING PROTEIN-RELATED"/>
    <property type="match status" value="1"/>
</dbReference>
<dbReference type="PANTHER" id="PTHR21064:SF6">
    <property type="entry name" value="AMINOGLYCOSIDE PHOSPHOTRANSFERASE DOMAIN-CONTAINING PROTEIN"/>
    <property type="match status" value="1"/>
</dbReference>
<feature type="domain" description="Aminoglycoside phosphotransferase" evidence="2">
    <location>
        <begin position="29"/>
        <end position="261"/>
    </location>
</feature>
<sequence length="330" mass="38202">MGTLLQENVILDDLKNACKNQLGMDILSAEPIRRGWLNLKWRIHTKDGVFLLKQYNKERLKKYSIPALQRIFAEQNNLHRQGFPCPKIIANQDNLFLESPLGERFMVMEYCSGKTVEPGKLSNAELYELGYYTGKLHALWEELPLAPQTTFQPPKTSLRIAYWEKVIEAAKNMGKSHLLPILEKQLRLTKSFPLENLNLDAVGWSHRDLWVDNLLFDQGKLTAILDFDRMNYDFPQLDVARAIISGALNEDKLNVQGAFAFLNGYRFYHSIGSDFLPNALKLLWYMESEWWLDTELDARKGPPKRFVQEMVWLSDHLHELDTILGNYEGG</sequence>
<evidence type="ECO:0000259" key="2">
    <source>
        <dbReference type="Pfam" id="PF01636"/>
    </source>
</evidence>
<dbReference type="EMBL" id="JBDIML010000002">
    <property type="protein sequence ID" value="MEN2766827.1"/>
    <property type="molecule type" value="Genomic_DNA"/>
</dbReference>
<dbReference type="SUPFAM" id="SSF56112">
    <property type="entry name" value="Protein kinase-like (PK-like)"/>
    <property type="match status" value="1"/>
</dbReference>
<gene>
    <name evidence="3" type="ORF">ABC228_06495</name>
</gene>
<dbReference type="Proteomes" id="UP001444625">
    <property type="component" value="Unassembled WGS sequence"/>
</dbReference>
<proteinExistence type="inferred from homology"/>
<reference evidence="3 4" key="1">
    <citation type="submission" date="2024-05" db="EMBL/GenBank/DDBJ databases">
        <authorList>
            <person name="Haq I."/>
            <person name="Ullah Z."/>
            <person name="Ahmad R."/>
            <person name="Li M."/>
            <person name="Tong Y."/>
        </authorList>
    </citation>
    <scope>NUCLEOTIDE SEQUENCE [LARGE SCALE GENOMIC DNA]</scope>
    <source>
        <strain evidence="3 4">16A2E</strain>
    </source>
</reference>
<dbReference type="InterPro" id="IPR050249">
    <property type="entry name" value="Pseudomonas-type_ThrB"/>
</dbReference>
<dbReference type="InterPro" id="IPR002575">
    <property type="entry name" value="Aminoglycoside_PTrfase"/>
</dbReference>